<evidence type="ECO:0000313" key="1">
    <source>
        <dbReference type="EMBL" id="ACQ55220.1"/>
    </source>
</evidence>
<dbReference type="KEGG" id="cbi:CLJ_B1719"/>
<reference evidence="2" key="2">
    <citation type="submission" date="2008-05" db="EMBL/GenBank/DDBJ databases">
        <title>Genome sequence of Clostridium botulinum Ba4 strain 657.</title>
        <authorList>
            <person name="Shrivastava S."/>
            <person name="Brown J.L."/>
            <person name="Bruce D."/>
            <person name="Detter C."/>
            <person name="Munk C."/>
            <person name="Smith L.A."/>
            <person name="Smith T.J."/>
            <person name="Sutton G."/>
            <person name="Brettin T.S."/>
        </authorList>
    </citation>
    <scope>NUCLEOTIDE SEQUENCE [LARGE SCALE GENOMIC DNA]</scope>
    <source>
        <strain evidence="2">657 / Type Ba4</strain>
    </source>
</reference>
<sequence length="44" mass="5484">MFLLWNFIRTGINILNFTVINHLKNYKLYKIKLYIFENSYKILE</sequence>
<dbReference type="EMBL" id="CP001083">
    <property type="protein sequence ID" value="ACQ55220.1"/>
    <property type="molecule type" value="Genomic_DNA"/>
</dbReference>
<dbReference type="AlphaFoldDB" id="A0A3F3AD84"/>
<reference evidence="1 2" key="1">
    <citation type="journal article" date="2007" name="PLoS ONE">
        <title>Analysis of the neurotoxin complex genes in Clostridium botulinum A1-A4 and B1 strains: BoNT/A3, /Ba4 and /B1 clusters are located within plasmids.</title>
        <authorList>
            <person name="Smith T.J."/>
            <person name="Hill K.K."/>
            <person name="Foley B.T."/>
            <person name="Detter J.C."/>
            <person name="Munk A.C."/>
            <person name="Bruce D.C."/>
            <person name="Doggett N.A."/>
            <person name="Smith L.A."/>
            <person name="Marks J.D."/>
            <person name="Xie G."/>
            <person name="Brettin T.S."/>
        </authorList>
    </citation>
    <scope>NUCLEOTIDE SEQUENCE [LARGE SCALE GENOMIC DNA]</scope>
    <source>
        <strain evidence="2">657 / Type Ba4</strain>
    </source>
</reference>
<protein>
    <submittedName>
        <fullName evidence="1">Uncharacterized protein</fullName>
    </submittedName>
</protein>
<organism evidence="1 2">
    <name type="scientific">Clostridium botulinum (strain 657 / Type Ba4)</name>
    <dbReference type="NCBI Taxonomy" id="515621"/>
    <lineage>
        <taxon>Bacteria</taxon>
        <taxon>Bacillati</taxon>
        <taxon>Bacillota</taxon>
        <taxon>Clostridia</taxon>
        <taxon>Eubacteriales</taxon>
        <taxon>Clostridiaceae</taxon>
        <taxon>Clostridium</taxon>
    </lineage>
</organism>
<dbReference type="Proteomes" id="UP000002333">
    <property type="component" value="Chromosome"/>
</dbReference>
<name>A0A3F3AD84_CLOB6</name>
<evidence type="ECO:0000313" key="2">
    <source>
        <dbReference type="Proteomes" id="UP000002333"/>
    </source>
</evidence>
<proteinExistence type="predicted"/>
<accession>A0A3F3AD84</accession>
<gene>
    <name evidence="1" type="ordered locus">CLJ_B1719</name>
</gene>